<gene>
    <name evidence="1" type="ORF">QF206_11260</name>
</gene>
<keyword evidence="2" id="KW-1185">Reference proteome</keyword>
<protein>
    <submittedName>
        <fullName evidence="1">DUF4287 domain-containing protein</fullName>
    </submittedName>
</protein>
<reference evidence="1 2" key="1">
    <citation type="submission" date="2023-04" db="EMBL/GenBank/DDBJ databases">
        <title>Klugiella caeni sp. nov. isolated from the sludge of biochemical tank.</title>
        <authorList>
            <person name="Geng K."/>
        </authorList>
    </citation>
    <scope>NUCLEOTIDE SEQUENCE [LARGE SCALE GENOMIC DNA]</scope>
    <source>
        <strain evidence="1 2">YN-L-19</strain>
    </source>
</reference>
<dbReference type="EMBL" id="JASATX010000005">
    <property type="protein sequence ID" value="MDI2099541.1"/>
    <property type="molecule type" value="Genomic_DNA"/>
</dbReference>
<dbReference type="Proteomes" id="UP001321506">
    <property type="component" value="Unassembled WGS sequence"/>
</dbReference>
<dbReference type="RefSeq" id="WP_281489334.1">
    <property type="nucleotide sequence ID" value="NZ_JASATX010000005.1"/>
</dbReference>
<proteinExistence type="predicted"/>
<dbReference type="Pfam" id="PF14117">
    <property type="entry name" value="DUF4287"/>
    <property type="match status" value="1"/>
</dbReference>
<organism evidence="1 2">
    <name type="scientific">Ruicaihuangia caeni</name>
    <dbReference type="NCBI Taxonomy" id="3042517"/>
    <lineage>
        <taxon>Bacteria</taxon>
        <taxon>Bacillati</taxon>
        <taxon>Actinomycetota</taxon>
        <taxon>Actinomycetes</taxon>
        <taxon>Micrococcales</taxon>
        <taxon>Microbacteriaceae</taxon>
        <taxon>Ruicaihuangia</taxon>
    </lineage>
</organism>
<accession>A0AAW6T8U9</accession>
<evidence type="ECO:0000313" key="1">
    <source>
        <dbReference type="EMBL" id="MDI2099541.1"/>
    </source>
</evidence>
<comment type="caution">
    <text evidence="1">The sequence shown here is derived from an EMBL/GenBank/DDBJ whole genome shotgun (WGS) entry which is preliminary data.</text>
</comment>
<dbReference type="InterPro" id="IPR025629">
    <property type="entry name" value="DUF4287"/>
</dbReference>
<name>A0AAW6T8U9_9MICO</name>
<sequence>MAVVNDHTKGVGDDAMHKATGRHPDEWFSDLDAAGATNWTHSEIARWLVDHHGVDGWWSQSITVRYEQARGMRLPGQQGDGTFSVSKSKTVPGDAETVLAAAVEVFGVLYGGPPASTNPTANYPTARWKLDGGESVLVRLAPKPADKASAGTTSADKTAVTLTHSGIVSAEHLETAKPALESGLERLLDRLS</sequence>
<evidence type="ECO:0000313" key="2">
    <source>
        <dbReference type="Proteomes" id="UP001321506"/>
    </source>
</evidence>
<dbReference type="AlphaFoldDB" id="A0AAW6T8U9"/>